<dbReference type="EMBL" id="JXJN01016465">
    <property type="status" value="NOT_ANNOTATED_CDS"/>
    <property type="molecule type" value="Genomic_DNA"/>
</dbReference>
<dbReference type="AlphaFoldDB" id="A0A1B0BLM1"/>
<reference evidence="2" key="1">
    <citation type="submission" date="2015-01" db="EMBL/GenBank/DDBJ databases">
        <authorList>
            <person name="Aksoy S."/>
            <person name="Warren W."/>
            <person name="Wilson R.K."/>
        </authorList>
    </citation>
    <scope>NUCLEOTIDE SEQUENCE [LARGE SCALE GENOMIC DNA]</scope>
    <source>
        <strain evidence="2">IAEA</strain>
    </source>
</reference>
<name>A0A1B0BLM1_9MUSC</name>
<sequence length="88" mass="10185">MYIQCEINARTLPHPRHNNNATNVMDHRARDDQMLLNKAVYIPSPSPAPPPDGSYYNMNSDRYLSYPPLTDGLSTPLKVEEERRRFLI</sequence>
<evidence type="ECO:0000313" key="2">
    <source>
        <dbReference type="Proteomes" id="UP000092460"/>
    </source>
</evidence>
<dbReference type="EnsemblMetazoa" id="GPPI034028-RA">
    <property type="protein sequence ID" value="GPPI034028-PA"/>
    <property type="gene ID" value="GPPI034028"/>
</dbReference>
<reference evidence="1" key="2">
    <citation type="submission" date="2020-05" db="UniProtKB">
        <authorList>
            <consortium name="EnsemblMetazoa"/>
        </authorList>
    </citation>
    <scope>IDENTIFICATION</scope>
    <source>
        <strain evidence="1">IAEA</strain>
    </source>
</reference>
<accession>A0A1B0BLM1</accession>
<proteinExistence type="predicted"/>
<dbReference type="VEuPathDB" id="VectorBase:GPPI034028"/>
<evidence type="ECO:0000313" key="1">
    <source>
        <dbReference type="EnsemblMetazoa" id="GPPI034028-PA"/>
    </source>
</evidence>
<protein>
    <submittedName>
        <fullName evidence="1">Uncharacterized protein</fullName>
    </submittedName>
</protein>
<dbReference type="STRING" id="67801.A0A1B0BLM1"/>
<dbReference type="EMBL" id="JXJN01016467">
    <property type="status" value="NOT_ANNOTATED_CDS"/>
    <property type="molecule type" value="Genomic_DNA"/>
</dbReference>
<dbReference type="EMBL" id="JXJN01016466">
    <property type="status" value="NOT_ANNOTATED_CDS"/>
    <property type="molecule type" value="Genomic_DNA"/>
</dbReference>
<organism evidence="1 2">
    <name type="scientific">Glossina palpalis gambiensis</name>
    <dbReference type="NCBI Taxonomy" id="67801"/>
    <lineage>
        <taxon>Eukaryota</taxon>
        <taxon>Metazoa</taxon>
        <taxon>Ecdysozoa</taxon>
        <taxon>Arthropoda</taxon>
        <taxon>Hexapoda</taxon>
        <taxon>Insecta</taxon>
        <taxon>Pterygota</taxon>
        <taxon>Neoptera</taxon>
        <taxon>Endopterygota</taxon>
        <taxon>Diptera</taxon>
        <taxon>Brachycera</taxon>
        <taxon>Muscomorpha</taxon>
        <taxon>Hippoboscoidea</taxon>
        <taxon>Glossinidae</taxon>
        <taxon>Glossina</taxon>
    </lineage>
</organism>
<dbReference type="Proteomes" id="UP000092460">
    <property type="component" value="Unassembled WGS sequence"/>
</dbReference>
<keyword evidence="2" id="KW-1185">Reference proteome</keyword>